<dbReference type="InterPro" id="IPR045851">
    <property type="entry name" value="AMP-bd_C_sf"/>
</dbReference>
<keyword evidence="5" id="KW-0067">ATP-binding</keyword>
<evidence type="ECO:0000259" key="7">
    <source>
        <dbReference type="Pfam" id="PF13193"/>
    </source>
</evidence>
<dbReference type="Proteomes" id="UP000501602">
    <property type="component" value="Chromosome"/>
</dbReference>
<dbReference type="GO" id="GO:0008756">
    <property type="term" value="F:o-succinylbenzoate-CoA ligase activity"/>
    <property type="evidence" value="ECO:0007669"/>
    <property type="project" value="UniProtKB-EC"/>
</dbReference>
<sequence>MAMILCPLQSAARRWGEAIAIDGQAQQLNYAQLDSRVTGLCNDLRKQQVQNGDHVGYCGANQIEAIVLMYACFRLGAVFIPLSTRFPPEQQQQLIDQLNIKFIFADHSTFNNVKPLTILENEGERLWQLDTDLPATMVLTSGSSGTPKAAVHSLLQQLAAAEGSFDQTPLVAGDRWLLSLPMYHIGGLAILFRCLLSGATAVLPDNKAAEACLQPQQITHVSMVATQAQRLIAKDDATSILGTVKVILLGGGAIPTRLAEQLAQFPLRALTSYGMTEMGSQITTGPANIQGLAGFPLAGRQIEIIDGIIHVKGECLFMGYYLNGKIEAATDAEGWFATRDRGQWISEQLKILGRADNMFISGGENVQPEAIEAVISRCEGVEQVIVAPVDDSEFGQLPVAIIKGDYDQATVEKRLNKKLARFMRPRRFLAWPSDHSSNGIKVNRQALIRYAQQHQ</sequence>
<evidence type="ECO:0000256" key="1">
    <source>
        <dbReference type="ARBA" id="ARBA00006432"/>
    </source>
</evidence>
<dbReference type="Pfam" id="PF00501">
    <property type="entry name" value="AMP-binding"/>
    <property type="match status" value="1"/>
</dbReference>
<dbReference type="EMBL" id="CP051180">
    <property type="protein sequence ID" value="QIZ78186.1"/>
    <property type="molecule type" value="Genomic_DNA"/>
</dbReference>
<evidence type="ECO:0000313" key="9">
    <source>
        <dbReference type="Proteomes" id="UP000501602"/>
    </source>
</evidence>
<protein>
    <submittedName>
        <fullName evidence="8">O-succinylbenzoate--CoA ligase</fullName>
        <ecNumber evidence="8">6.2.1.26</ecNumber>
    </submittedName>
</protein>
<reference evidence="8 9" key="1">
    <citation type="submission" date="2020-04" db="EMBL/GenBank/DDBJ databases">
        <title>Ferrimonas sp. S7 isolated from sea water.</title>
        <authorList>
            <person name="Bae S.S."/>
            <person name="Baek K."/>
        </authorList>
    </citation>
    <scope>NUCLEOTIDE SEQUENCE [LARGE SCALE GENOMIC DNA]</scope>
    <source>
        <strain evidence="8 9">S7</strain>
    </source>
</reference>
<dbReference type="InterPro" id="IPR025110">
    <property type="entry name" value="AMP-bd_C"/>
</dbReference>
<dbReference type="CDD" id="cd17630">
    <property type="entry name" value="OSB_MenE-like"/>
    <property type="match status" value="1"/>
</dbReference>
<dbReference type="PROSITE" id="PS00455">
    <property type="entry name" value="AMP_BINDING"/>
    <property type="match status" value="1"/>
</dbReference>
<dbReference type="InterPro" id="IPR042099">
    <property type="entry name" value="ANL_N_sf"/>
</dbReference>
<name>A0A6H1UIZ2_9GAMM</name>
<dbReference type="GO" id="GO:0006631">
    <property type="term" value="P:fatty acid metabolic process"/>
    <property type="evidence" value="ECO:0007669"/>
    <property type="project" value="TreeGrafter"/>
</dbReference>
<gene>
    <name evidence="8" type="primary">menE</name>
    <name evidence="8" type="ORF">HER31_15515</name>
</gene>
<feature type="domain" description="AMP-dependent synthetase/ligase" evidence="6">
    <location>
        <begin position="9"/>
        <end position="321"/>
    </location>
</feature>
<comment type="similarity">
    <text evidence="1">Belongs to the ATP-dependent AMP-binding enzyme family.</text>
</comment>
<evidence type="ECO:0000256" key="4">
    <source>
        <dbReference type="ARBA" id="ARBA00022741"/>
    </source>
</evidence>
<evidence type="ECO:0000259" key="6">
    <source>
        <dbReference type="Pfam" id="PF00501"/>
    </source>
</evidence>
<evidence type="ECO:0000256" key="5">
    <source>
        <dbReference type="ARBA" id="ARBA00022840"/>
    </source>
</evidence>
<dbReference type="GO" id="GO:0009234">
    <property type="term" value="P:menaquinone biosynthetic process"/>
    <property type="evidence" value="ECO:0007669"/>
    <property type="project" value="UniProtKB-KW"/>
</dbReference>
<dbReference type="RefSeq" id="WP_168661907.1">
    <property type="nucleotide sequence ID" value="NZ_CP051180.1"/>
</dbReference>
<dbReference type="EC" id="6.2.1.26" evidence="8"/>
<dbReference type="Gene3D" id="3.40.50.12780">
    <property type="entry name" value="N-terminal domain of ligase-like"/>
    <property type="match status" value="1"/>
</dbReference>
<evidence type="ECO:0000256" key="3">
    <source>
        <dbReference type="ARBA" id="ARBA00022598"/>
    </source>
</evidence>
<dbReference type="GO" id="GO:0005524">
    <property type="term" value="F:ATP binding"/>
    <property type="evidence" value="ECO:0007669"/>
    <property type="project" value="UniProtKB-KW"/>
</dbReference>
<evidence type="ECO:0000256" key="2">
    <source>
        <dbReference type="ARBA" id="ARBA00022428"/>
    </source>
</evidence>
<organism evidence="8 9">
    <name type="scientific">Ferrimonas lipolytica</name>
    <dbReference type="NCBI Taxonomy" id="2724191"/>
    <lineage>
        <taxon>Bacteria</taxon>
        <taxon>Pseudomonadati</taxon>
        <taxon>Pseudomonadota</taxon>
        <taxon>Gammaproteobacteria</taxon>
        <taxon>Alteromonadales</taxon>
        <taxon>Ferrimonadaceae</taxon>
        <taxon>Ferrimonas</taxon>
    </lineage>
</organism>
<dbReference type="InterPro" id="IPR000873">
    <property type="entry name" value="AMP-dep_synth/lig_dom"/>
</dbReference>
<dbReference type="GO" id="GO:0031956">
    <property type="term" value="F:medium-chain fatty acid-CoA ligase activity"/>
    <property type="evidence" value="ECO:0007669"/>
    <property type="project" value="TreeGrafter"/>
</dbReference>
<dbReference type="NCBIfam" id="TIGR01923">
    <property type="entry name" value="menE"/>
    <property type="match status" value="1"/>
</dbReference>
<dbReference type="InterPro" id="IPR010192">
    <property type="entry name" value="MenE"/>
</dbReference>
<keyword evidence="9" id="KW-1185">Reference proteome</keyword>
<accession>A0A6H1UIZ2</accession>
<dbReference type="InterPro" id="IPR020845">
    <property type="entry name" value="AMP-binding_CS"/>
</dbReference>
<dbReference type="KEGG" id="fes:HER31_15515"/>
<keyword evidence="3 8" id="KW-0436">Ligase</keyword>
<dbReference type="PANTHER" id="PTHR43201">
    <property type="entry name" value="ACYL-COA SYNTHETASE"/>
    <property type="match status" value="1"/>
</dbReference>
<evidence type="ECO:0000313" key="8">
    <source>
        <dbReference type="EMBL" id="QIZ78186.1"/>
    </source>
</evidence>
<feature type="domain" description="AMP-binding enzyme C-terminal" evidence="7">
    <location>
        <begin position="371"/>
        <end position="429"/>
    </location>
</feature>
<keyword evidence="2" id="KW-0474">Menaquinone biosynthesis</keyword>
<dbReference type="AlphaFoldDB" id="A0A6H1UIZ2"/>
<keyword evidence="4" id="KW-0547">Nucleotide-binding</keyword>
<dbReference type="Pfam" id="PF13193">
    <property type="entry name" value="AMP-binding_C"/>
    <property type="match status" value="1"/>
</dbReference>
<dbReference type="PANTHER" id="PTHR43201:SF5">
    <property type="entry name" value="MEDIUM-CHAIN ACYL-COA LIGASE ACSF2, MITOCHONDRIAL"/>
    <property type="match status" value="1"/>
</dbReference>
<dbReference type="SUPFAM" id="SSF56801">
    <property type="entry name" value="Acetyl-CoA synthetase-like"/>
    <property type="match status" value="1"/>
</dbReference>
<dbReference type="Gene3D" id="3.30.300.30">
    <property type="match status" value="1"/>
</dbReference>
<proteinExistence type="inferred from homology"/>